<organism evidence="2 3">
    <name type="scientific">Symbiodinium microadriaticum</name>
    <name type="common">Dinoflagellate</name>
    <name type="synonym">Zooxanthella microadriatica</name>
    <dbReference type="NCBI Taxonomy" id="2951"/>
    <lineage>
        <taxon>Eukaryota</taxon>
        <taxon>Sar</taxon>
        <taxon>Alveolata</taxon>
        <taxon>Dinophyceae</taxon>
        <taxon>Suessiales</taxon>
        <taxon>Symbiodiniaceae</taxon>
        <taxon>Symbiodinium</taxon>
    </lineage>
</organism>
<keyword evidence="3" id="KW-1185">Reference proteome</keyword>
<gene>
    <name evidence="2" type="ORF">AK812_SmicGene22387</name>
</gene>
<sequence>MLPLLFTLLTLLASACVLMLILSTRRTADVSSWTPSHVHGGVSLLDSGMINRLAEFPTSMRALERKLLDLERLAVS</sequence>
<feature type="chain" id="PRO_5012277118" evidence="1">
    <location>
        <begin position="16"/>
        <end position="76"/>
    </location>
</feature>
<keyword evidence="1" id="KW-0732">Signal</keyword>
<accession>A0A1Q9DJY3</accession>
<protein>
    <submittedName>
        <fullName evidence="2">Uncharacterized protein</fullName>
    </submittedName>
</protein>
<feature type="signal peptide" evidence="1">
    <location>
        <begin position="1"/>
        <end position="15"/>
    </location>
</feature>
<dbReference type="AlphaFoldDB" id="A0A1Q9DJY3"/>
<dbReference type="Proteomes" id="UP000186817">
    <property type="component" value="Unassembled WGS sequence"/>
</dbReference>
<dbReference type="EMBL" id="LSRX01000501">
    <property type="protein sequence ID" value="OLP95463.1"/>
    <property type="molecule type" value="Genomic_DNA"/>
</dbReference>
<reference evidence="2 3" key="1">
    <citation type="submission" date="2016-02" db="EMBL/GenBank/DDBJ databases">
        <title>Genome analysis of coral dinoflagellate symbionts highlights evolutionary adaptations to a symbiotic lifestyle.</title>
        <authorList>
            <person name="Aranda M."/>
            <person name="Li Y."/>
            <person name="Liew Y.J."/>
            <person name="Baumgarten S."/>
            <person name="Simakov O."/>
            <person name="Wilson M."/>
            <person name="Piel J."/>
            <person name="Ashoor H."/>
            <person name="Bougouffa S."/>
            <person name="Bajic V.B."/>
            <person name="Ryu T."/>
            <person name="Ravasi T."/>
            <person name="Bayer T."/>
            <person name="Micklem G."/>
            <person name="Kim H."/>
            <person name="Bhak J."/>
            <person name="Lajeunesse T.C."/>
            <person name="Voolstra C.R."/>
        </authorList>
    </citation>
    <scope>NUCLEOTIDE SEQUENCE [LARGE SCALE GENOMIC DNA]</scope>
    <source>
        <strain evidence="2 3">CCMP2467</strain>
    </source>
</reference>
<dbReference type="OrthoDB" id="10427925at2759"/>
<evidence type="ECO:0000313" key="2">
    <source>
        <dbReference type="EMBL" id="OLP95463.1"/>
    </source>
</evidence>
<proteinExistence type="predicted"/>
<evidence type="ECO:0000313" key="3">
    <source>
        <dbReference type="Proteomes" id="UP000186817"/>
    </source>
</evidence>
<comment type="caution">
    <text evidence="2">The sequence shown here is derived from an EMBL/GenBank/DDBJ whole genome shotgun (WGS) entry which is preliminary data.</text>
</comment>
<name>A0A1Q9DJY3_SYMMI</name>
<evidence type="ECO:0000256" key="1">
    <source>
        <dbReference type="SAM" id="SignalP"/>
    </source>
</evidence>